<dbReference type="EMBL" id="GAKP01020303">
    <property type="protein sequence ID" value="JAC38649.1"/>
    <property type="molecule type" value="Transcribed_RNA"/>
</dbReference>
<sequence>MSNANSEEAFNIRIGYLKPETVEIAKNELRETPEVKEAAIKELRELLHAATDINYKDDDEFLVIFLRACHFYPQSALEKMRTTAAFRKDNAALVHGLLIEQLKDIFIQYGIVNVLKNCDQHGRRVMIVNCGELWDPAAVPSDDVFRMLYMVHIAAQLEPETQVRGVVCIMDFDGLSMKQVKALSPTFSKRLLTFIQDAMPLRMKEVHFVKQPFIFKLVWALFKPFVREKLNKRMHFHGSDMKSLQKFLSPEILPENYKGTQPKIDYGGADWFTPLEKHADFVREWSELGPAKW</sequence>
<dbReference type="EMBL" id="GAKP01020297">
    <property type="protein sequence ID" value="JAC38655.1"/>
    <property type="molecule type" value="Transcribed_RNA"/>
</dbReference>
<dbReference type="EMBL" id="GAKP01020311">
    <property type="protein sequence ID" value="JAC38641.1"/>
    <property type="molecule type" value="Transcribed_RNA"/>
</dbReference>
<dbReference type="GO" id="GO:1902936">
    <property type="term" value="F:phosphatidylinositol bisphosphate binding"/>
    <property type="evidence" value="ECO:0007669"/>
    <property type="project" value="TreeGrafter"/>
</dbReference>
<dbReference type="InterPro" id="IPR011074">
    <property type="entry name" value="CRAL/TRIO_N_dom"/>
</dbReference>
<evidence type="ECO:0000259" key="1">
    <source>
        <dbReference type="PROSITE" id="PS50191"/>
    </source>
</evidence>
<feature type="domain" description="CRAL-TRIO" evidence="1">
    <location>
        <begin position="102"/>
        <end position="265"/>
    </location>
</feature>
<dbReference type="Pfam" id="PF00650">
    <property type="entry name" value="CRAL_TRIO"/>
    <property type="match status" value="1"/>
</dbReference>
<dbReference type="GeneID" id="105228742"/>
<dbReference type="EMBL" id="GAKP01020300">
    <property type="protein sequence ID" value="JAC38652.1"/>
    <property type="molecule type" value="Transcribed_RNA"/>
</dbReference>
<dbReference type="InterPro" id="IPR036865">
    <property type="entry name" value="CRAL-TRIO_dom_sf"/>
</dbReference>
<evidence type="ECO:0000313" key="5">
    <source>
        <dbReference type="RefSeq" id="XP_049318151.1"/>
    </source>
</evidence>
<dbReference type="PROSITE" id="PS50191">
    <property type="entry name" value="CRAL_TRIO"/>
    <property type="match status" value="1"/>
</dbReference>
<name>A0A034VAR1_BACDO</name>
<dbReference type="AlphaFoldDB" id="A0A034VAR1"/>
<dbReference type="Gene3D" id="3.40.525.10">
    <property type="entry name" value="CRAL-TRIO lipid binding domain"/>
    <property type="match status" value="1"/>
</dbReference>
<dbReference type="OrthoDB" id="75724at2759"/>
<gene>
    <name evidence="2" type="primary">CLVS1</name>
    <name evidence="4 5" type="synonym">LOC105228742</name>
</gene>
<dbReference type="RefSeq" id="XP_011206988.1">
    <property type="nucleotide sequence ID" value="XM_011208686.2"/>
</dbReference>
<evidence type="ECO:0000313" key="2">
    <source>
        <dbReference type="EMBL" id="JAC38638.1"/>
    </source>
</evidence>
<reference evidence="2" key="1">
    <citation type="journal article" date="2014" name="BMC Genomics">
        <title>Characterizing the developmental transcriptome of the oriental fruit fly, Bactrocera dorsalis (Diptera: Tephritidae) through comparative genomic analysis with Drosophila melanogaster utilizing modENCODE datasets.</title>
        <authorList>
            <person name="Geib S.M."/>
            <person name="Calla B."/>
            <person name="Hall B."/>
            <person name="Hou S."/>
            <person name="Manoukis N.C."/>
        </authorList>
    </citation>
    <scope>NUCLEOTIDE SEQUENCE</scope>
    <source>
        <strain evidence="2">Punador</strain>
    </source>
</reference>
<evidence type="ECO:0000313" key="4">
    <source>
        <dbReference type="RefSeq" id="XP_011206988.1"/>
    </source>
</evidence>
<dbReference type="OMA" id="QLGPAQW"/>
<dbReference type="KEGG" id="bdr:105228742"/>
<organism evidence="2">
    <name type="scientific">Bactrocera dorsalis</name>
    <name type="common">Oriental fruit fly</name>
    <name type="synonym">Dacus dorsalis</name>
    <dbReference type="NCBI Taxonomy" id="27457"/>
    <lineage>
        <taxon>Eukaryota</taxon>
        <taxon>Metazoa</taxon>
        <taxon>Ecdysozoa</taxon>
        <taxon>Arthropoda</taxon>
        <taxon>Hexapoda</taxon>
        <taxon>Insecta</taxon>
        <taxon>Pterygota</taxon>
        <taxon>Neoptera</taxon>
        <taxon>Endopterygota</taxon>
        <taxon>Diptera</taxon>
        <taxon>Brachycera</taxon>
        <taxon>Muscomorpha</taxon>
        <taxon>Tephritoidea</taxon>
        <taxon>Tephritidae</taxon>
        <taxon>Bactrocera</taxon>
        <taxon>Bactrocera</taxon>
    </lineage>
</organism>
<keyword evidence="3" id="KW-1185">Reference proteome</keyword>
<dbReference type="Proteomes" id="UP001652620">
    <property type="component" value="Unplaced"/>
</dbReference>
<dbReference type="CDD" id="cd00170">
    <property type="entry name" value="SEC14"/>
    <property type="match status" value="1"/>
</dbReference>
<dbReference type="EMBL" id="GAKP01020306">
    <property type="protein sequence ID" value="JAC38646.1"/>
    <property type="molecule type" value="Transcribed_RNA"/>
</dbReference>
<evidence type="ECO:0000313" key="3">
    <source>
        <dbReference type="Proteomes" id="UP001652620"/>
    </source>
</evidence>
<dbReference type="SMART" id="SM00516">
    <property type="entry name" value="SEC14"/>
    <property type="match status" value="1"/>
</dbReference>
<proteinExistence type="predicted"/>
<accession>A0A034VAR1</accession>
<dbReference type="InterPro" id="IPR001251">
    <property type="entry name" value="CRAL-TRIO_dom"/>
</dbReference>
<dbReference type="SUPFAM" id="SSF46938">
    <property type="entry name" value="CRAL/TRIO N-terminal domain"/>
    <property type="match status" value="1"/>
</dbReference>
<dbReference type="PANTHER" id="PTHR10174">
    <property type="entry name" value="ALPHA-TOCOPHEROL TRANSFER PROTEIN-RELATED"/>
    <property type="match status" value="1"/>
</dbReference>
<dbReference type="PANTHER" id="PTHR10174:SF212">
    <property type="entry name" value="MIP26555P1"/>
    <property type="match status" value="1"/>
</dbReference>
<dbReference type="PRINTS" id="PR00180">
    <property type="entry name" value="CRETINALDHBP"/>
</dbReference>
<protein>
    <submittedName>
        <fullName evidence="2 4">Clavesin-1</fullName>
    </submittedName>
</protein>
<dbReference type="InterPro" id="IPR036273">
    <property type="entry name" value="CRAL/TRIO_N_dom_sf"/>
</dbReference>
<dbReference type="SUPFAM" id="SSF52087">
    <property type="entry name" value="CRAL/TRIO domain"/>
    <property type="match status" value="1"/>
</dbReference>
<dbReference type="Gene3D" id="1.20.5.1200">
    <property type="entry name" value="Alpha-tocopherol transfer"/>
    <property type="match status" value="1"/>
</dbReference>
<dbReference type="Gene3D" id="1.10.8.20">
    <property type="entry name" value="N-terminal domain of phosphatidylinositol transfer protein sec14p"/>
    <property type="match status" value="1"/>
</dbReference>
<dbReference type="RefSeq" id="XP_049318151.1">
    <property type="nucleotide sequence ID" value="XM_049462194.1"/>
</dbReference>
<dbReference type="EMBL" id="GAKP01020314">
    <property type="protein sequence ID" value="JAC38638.1"/>
    <property type="molecule type" value="Transcribed_RNA"/>
</dbReference>
<dbReference type="GO" id="GO:0016020">
    <property type="term" value="C:membrane"/>
    <property type="evidence" value="ECO:0007669"/>
    <property type="project" value="TreeGrafter"/>
</dbReference>
<reference evidence="5" key="2">
    <citation type="submission" date="2025-05" db="UniProtKB">
        <authorList>
            <consortium name="RefSeq"/>
        </authorList>
    </citation>
    <scope>IDENTIFICATION</scope>
    <source>
        <tissue evidence="5">Adult</tissue>
    </source>
</reference>
<dbReference type="SMART" id="SM01100">
    <property type="entry name" value="CRAL_TRIO_N"/>
    <property type="match status" value="1"/>
</dbReference>